<comment type="function">
    <text evidence="2">Antitoxin component of a type II toxin-antitoxin (TA) system.</text>
</comment>
<protein>
    <recommendedName>
        <fullName evidence="2">Antitoxin</fullName>
    </recommendedName>
</protein>
<dbReference type="SUPFAM" id="SSF143120">
    <property type="entry name" value="YefM-like"/>
    <property type="match status" value="1"/>
</dbReference>
<dbReference type="AlphaFoldDB" id="A0AA97FIB7"/>
<dbReference type="InterPro" id="IPR036165">
    <property type="entry name" value="YefM-like_sf"/>
</dbReference>
<dbReference type="InterPro" id="IPR006442">
    <property type="entry name" value="Antitoxin_Phd/YefM"/>
</dbReference>
<dbReference type="Proteomes" id="UP001305498">
    <property type="component" value="Chromosome"/>
</dbReference>
<organism evidence="3 4">
    <name type="scientific">Microbacterium betulae</name>
    <dbReference type="NCBI Taxonomy" id="2981139"/>
    <lineage>
        <taxon>Bacteria</taxon>
        <taxon>Bacillati</taxon>
        <taxon>Actinomycetota</taxon>
        <taxon>Actinomycetes</taxon>
        <taxon>Micrococcales</taxon>
        <taxon>Microbacteriaceae</taxon>
        <taxon>Microbacterium</taxon>
    </lineage>
</organism>
<sequence>MRTITVAELRQNPTEALTQVEGGETYVVTRHRHPVARLVPYTSESVAIIPPRAGGAARLRERLGDRSYTDEQVTDLLAEMADDR</sequence>
<reference evidence="3 4" key="1">
    <citation type="submission" date="2023-02" db="EMBL/GenBank/DDBJ databases">
        <title>Microbacterium betulae sp. nov., isolated from birch wood.</title>
        <authorList>
            <person name="Pasciak M."/>
            <person name="Pawlik K.J."/>
            <person name="Martynowski D."/>
            <person name="Laczmanski L."/>
            <person name="Ciekot J."/>
            <person name="Szponar B."/>
            <person name="Wojcik-Fatla A."/>
            <person name="Mackiewicz B."/>
            <person name="Farian E."/>
            <person name="Cholewa G."/>
            <person name="Cholewa A."/>
            <person name="Dutkiewicz J."/>
        </authorList>
    </citation>
    <scope>NUCLEOTIDE SEQUENCE [LARGE SCALE GENOMIC DNA]</scope>
    <source>
        <strain evidence="3 4">AB</strain>
    </source>
</reference>
<evidence type="ECO:0000256" key="2">
    <source>
        <dbReference type="RuleBase" id="RU362080"/>
    </source>
</evidence>
<accession>A0AA97FIB7</accession>
<dbReference type="EMBL" id="CP118157">
    <property type="protein sequence ID" value="WOF23223.1"/>
    <property type="molecule type" value="Genomic_DNA"/>
</dbReference>
<evidence type="ECO:0000313" key="4">
    <source>
        <dbReference type="Proteomes" id="UP001305498"/>
    </source>
</evidence>
<comment type="similarity">
    <text evidence="1 2">Belongs to the phD/YefM antitoxin family.</text>
</comment>
<keyword evidence="4" id="KW-1185">Reference proteome</keyword>
<gene>
    <name evidence="3" type="ORF">N8K70_00715</name>
</gene>
<proteinExistence type="inferred from homology"/>
<dbReference type="Pfam" id="PF02604">
    <property type="entry name" value="PhdYeFM_antitox"/>
    <property type="match status" value="1"/>
</dbReference>
<dbReference type="RefSeq" id="WP_317139694.1">
    <property type="nucleotide sequence ID" value="NZ_CP118157.1"/>
</dbReference>
<dbReference type="Gene3D" id="3.40.1620.10">
    <property type="entry name" value="YefM-like domain"/>
    <property type="match status" value="1"/>
</dbReference>
<dbReference type="NCBIfam" id="TIGR01552">
    <property type="entry name" value="phd_fam"/>
    <property type="match status" value="1"/>
</dbReference>
<name>A0AA97FIB7_9MICO</name>
<evidence type="ECO:0000313" key="3">
    <source>
        <dbReference type="EMBL" id="WOF23223.1"/>
    </source>
</evidence>
<evidence type="ECO:0000256" key="1">
    <source>
        <dbReference type="ARBA" id="ARBA00009981"/>
    </source>
</evidence>
<dbReference type="KEGG" id="mbet:N8K70_00715"/>